<dbReference type="Pfam" id="PF05217">
    <property type="entry name" value="SAXO1-2"/>
    <property type="match status" value="1"/>
</dbReference>
<comment type="similarity">
    <text evidence="1">Belongs to the FAM154 family.</text>
</comment>
<evidence type="ECO:0000313" key="2">
    <source>
        <dbReference type="EMBL" id="KAG5680092.1"/>
    </source>
</evidence>
<dbReference type="PANTHER" id="PTHR31516:SF17">
    <property type="entry name" value="STABILIZER OF AXONEMAL MICROTUBULES 2"/>
    <property type="match status" value="1"/>
</dbReference>
<dbReference type="GO" id="GO:0005879">
    <property type="term" value="C:axonemal microtubule"/>
    <property type="evidence" value="ECO:0007669"/>
    <property type="project" value="TreeGrafter"/>
</dbReference>
<organism evidence="2 3">
    <name type="scientific">Polypedilum vanderplanki</name>
    <name type="common">Sleeping chironomid midge</name>
    <dbReference type="NCBI Taxonomy" id="319348"/>
    <lineage>
        <taxon>Eukaryota</taxon>
        <taxon>Metazoa</taxon>
        <taxon>Ecdysozoa</taxon>
        <taxon>Arthropoda</taxon>
        <taxon>Hexapoda</taxon>
        <taxon>Insecta</taxon>
        <taxon>Pterygota</taxon>
        <taxon>Neoptera</taxon>
        <taxon>Endopterygota</taxon>
        <taxon>Diptera</taxon>
        <taxon>Nematocera</taxon>
        <taxon>Chironomoidea</taxon>
        <taxon>Chironomidae</taxon>
        <taxon>Chironominae</taxon>
        <taxon>Polypedilum</taxon>
        <taxon>Polypedilum</taxon>
    </lineage>
</organism>
<sequence length="356" mass="41052">MCDEMQYEFNDYQQQQNNDSNMMYCNMNECPSSSSPANQCEQESYVQYCDPNYQSCEPLCCPPTTCEPQPQPPMQMCEQTCNSFLMPKENYCEPSINICATTNRIRTPCKRGRYIQPPRRQSFKPSACYKRPEIPMSGDTIYRRSYEGVDACTAACCRAPPVRPNGLLRTPCAKFDGETITQLSFQPYCRIERVRPIVPQPRSLLGKGPIQGLTTQKHDYVPKFQYKRMRFSPRDNLRRINGCFEKETIHRLSFLPPCVNSKVQSFKPLNFYKKPELPMDCETVQKLSYTPVCPSPREDMPWARKARYQAPTIPFANDTITRLSYQAPGCFIDDNECCYETNCNEGNFCDVPRAAC</sequence>
<evidence type="ECO:0000256" key="1">
    <source>
        <dbReference type="ARBA" id="ARBA00008738"/>
    </source>
</evidence>
<dbReference type="GO" id="GO:0005814">
    <property type="term" value="C:centriole"/>
    <property type="evidence" value="ECO:0007669"/>
    <property type="project" value="TreeGrafter"/>
</dbReference>
<reference evidence="2" key="1">
    <citation type="submission" date="2021-03" db="EMBL/GenBank/DDBJ databases">
        <title>Chromosome level genome of the anhydrobiotic midge Polypedilum vanderplanki.</title>
        <authorList>
            <person name="Yoshida Y."/>
            <person name="Kikawada T."/>
            <person name="Gusev O."/>
        </authorList>
    </citation>
    <scope>NUCLEOTIDE SEQUENCE</scope>
    <source>
        <strain evidence="2">NIAS01</strain>
        <tissue evidence="2">Whole body or cell culture</tissue>
    </source>
</reference>
<dbReference type="InterPro" id="IPR033336">
    <property type="entry name" value="SAXO1/2"/>
</dbReference>
<dbReference type="OrthoDB" id="3349449at2759"/>
<dbReference type="GO" id="GO:0036064">
    <property type="term" value="C:ciliary basal body"/>
    <property type="evidence" value="ECO:0007669"/>
    <property type="project" value="TreeGrafter"/>
</dbReference>
<name>A0A9J6CDB3_POLVA</name>
<proteinExistence type="inferred from homology"/>
<evidence type="ECO:0000313" key="3">
    <source>
        <dbReference type="Proteomes" id="UP001107558"/>
    </source>
</evidence>
<comment type="caution">
    <text evidence="2">The sequence shown here is derived from an EMBL/GenBank/DDBJ whole genome shotgun (WGS) entry which is preliminary data.</text>
</comment>
<accession>A0A9J6CDB3</accession>
<keyword evidence="3" id="KW-1185">Reference proteome</keyword>
<dbReference type="EMBL" id="JADBJN010000001">
    <property type="protein sequence ID" value="KAG5680092.1"/>
    <property type="molecule type" value="Genomic_DNA"/>
</dbReference>
<dbReference type="Proteomes" id="UP001107558">
    <property type="component" value="Chromosome 1"/>
</dbReference>
<dbReference type="AlphaFoldDB" id="A0A9J6CDB3"/>
<protein>
    <submittedName>
        <fullName evidence="2">Uncharacterized protein</fullName>
    </submittedName>
</protein>
<gene>
    <name evidence="2" type="ORF">PVAND_009618</name>
</gene>
<dbReference type="GO" id="GO:0008017">
    <property type="term" value="F:microtubule binding"/>
    <property type="evidence" value="ECO:0007669"/>
    <property type="project" value="InterPro"/>
</dbReference>
<dbReference type="GO" id="GO:0036126">
    <property type="term" value="C:sperm flagellum"/>
    <property type="evidence" value="ECO:0007669"/>
    <property type="project" value="TreeGrafter"/>
</dbReference>
<dbReference type="PANTHER" id="PTHR31516">
    <property type="entry name" value="STABILIZER OF AXONEMAL MICROTUBULES 2"/>
    <property type="match status" value="1"/>
</dbReference>